<evidence type="ECO:0000313" key="2">
    <source>
        <dbReference type="EMBL" id="KAF0458279.1"/>
    </source>
</evidence>
<keyword evidence="3" id="KW-1185">Reference proteome</keyword>
<gene>
    <name evidence="2" type="ORF">F8M41_001046</name>
</gene>
<name>A0A8H3XGJ6_GIGMA</name>
<dbReference type="OrthoDB" id="10580886at2759"/>
<accession>A0A8H3XGJ6</accession>
<proteinExistence type="predicted"/>
<organism evidence="2 3">
    <name type="scientific">Gigaspora margarita</name>
    <dbReference type="NCBI Taxonomy" id="4874"/>
    <lineage>
        <taxon>Eukaryota</taxon>
        <taxon>Fungi</taxon>
        <taxon>Fungi incertae sedis</taxon>
        <taxon>Mucoromycota</taxon>
        <taxon>Glomeromycotina</taxon>
        <taxon>Glomeromycetes</taxon>
        <taxon>Diversisporales</taxon>
        <taxon>Gigasporaceae</taxon>
        <taxon>Gigaspora</taxon>
    </lineage>
</organism>
<reference evidence="2 3" key="1">
    <citation type="journal article" date="2019" name="Environ. Microbiol.">
        <title>At the nexus of three kingdoms: the genome of the mycorrhizal fungus Gigaspora margarita provides insights into plant, endobacterial and fungal interactions.</title>
        <authorList>
            <person name="Venice F."/>
            <person name="Ghignone S."/>
            <person name="Salvioli di Fossalunga A."/>
            <person name="Amselem J."/>
            <person name="Novero M."/>
            <person name="Xianan X."/>
            <person name="Sedzielewska Toro K."/>
            <person name="Morin E."/>
            <person name="Lipzen A."/>
            <person name="Grigoriev I.V."/>
            <person name="Henrissat B."/>
            <person name="Martin F.M."/>
            <person name="Bonfante P."/>
        </authorList>
    </citation>
    <scope>NUCLEOTIDE SEQUENCE [LARGE SCALE GENOMIC DNA]</scope>
    <source>
        <strain evidence="2 3">BEG34</strain>
    </source>
</reference>
<sequence>MQGNEDNIDDYTFAMRLQQKFFDDYNGATDEIKPPRTNNNTVTSTIKNVESDDYVAMQLQQQMYYEEGSGTENDYLIAIQLQEMYNKERTNVRKEYEDLASRMNNISLENSEETPKRFSNKLEKEIDDKEPYNRNFFPNNSNDFDENDSPPPYYSSQKPVHNDYGNPHIPAFNNNHNYFQEYPSAQPQFPRQFPQKFPQQFPQQFPQHQQQQTTHNYQDMFSQFMKFMEASQNQTPNQKNNFQSDYDTNNTNFNQKKFNLNKINLSNRERVFSKFYY</sequence>
<protein>
    <submittedName>
        <fullName evidence="2">Uncharacterized protein</fullName>
    </submittedName>
</protein>
<evidence type="ECO:0000256" key="1">
    <source>
        <dbReference type="SAM" id="MobiDB-lite"/>
    </source>
</evidence>
<dbReference type="EMBL" id="WTPW01001085">
    <property type="protein sequence ID" value="KAF0458279.1"/>
    <property type="molecule type" value="Genomic_DNA"/>
</dbReference>
<feature type="region of interest" description="Disordered" evidence="1">
    <location>
        <begin position="130"/>
        <end position="151"/>
    </location>
</feature>
<comment type="caution">
    <text evidence="2">The sequence shown here is derived from an EMBL/GenBank/DDBJ whole genome shotgun (WGS) entry which is preliminary data.</text>
</comment>
<dbReference type="AlphaFoldDB" id="A0A8H3XGJ6"/>
<dbReference type="Proteomes" id="UP000439903">
    <property type="component" value="Unassembled WGS sequence"/>
</dbReference>
<evidence type="ECO:0000313" key="3">
    <source>
        <dbReference type="Proteomes" id="UP000439903"/>
    </source>
</evidence>